<dbReference type="Gene3D" id="3.30.2090.10">
    <property type="entry name" value="Multidrug efflux transporter AcrB TolC docking domain, DN and DC subdomains"/>
    <property type="match status" value="2"/>
</dbReference>
<comment type="subcellular location">
    <subcellularLocation>
        <location evidence="1">Cell inner membrane</location>
        <topology evidence="1">Multi-pass membrane protein</topology>
    </subcellularLocation>
</comment>
<evidence type="ECO:0000256" key="5">
    <source>
        <dbReference type="ARBA" id="ARBA00022692"/>
    </source>
</evidence>
<feature type="transmembrane region" description="Helical" evidence="8">
    <location>
        <begin position="12"/>
        <end position="29"/>
    </location>
</feature>
<dbReference type="Proteomes" id="UP000192708">
    <property type="component" value="Unassembled WGS sequence"/>
</dbReference>
<evidence type="ECO:0000256" key="2">
    <source>
        <dbReference type="ARBA" id="ARBA00022448"/>
    </source>
</evidence>
<evidence type="ECO:0000313" key="9">
    <source>
        <dbReference type="EMBL" id="SMC30286.1"/>
    </source>
</evidence>
<dbReference type="Gene3D" id="3.30.70.1430">
    <property type="entry name" value="Multidrug efflux transporter AcrB pore domain"/>
    <property type="match status" value="2"/>
</dbReference>
<proteinExistence type="predicted"/>
<feature type="transmembrane region" description="Helical" evidence="8">
    <location>
        <begin position="430"/>
        <end position="450"/>
    </location>
</feature>
<dbReference type="Gene3D" id="3.30.70.1320">
    <property type="entry name" value="Multidrug efflux transporter AcrB pore domain like"/>
    <property type="match status" value="1"/>
</dbReference>
<accession>A0A1W1Y2A9</accession>
<keyword evidence="7 8" id="KW-0472">Membrane</keyword>
<dbReference type="GO" id="GO:0042910">
    <property type="term" value="F:xenobiotic transmembrane transporter activity"/>
    <property type="evidence" value="ECO:0007669"/>
    <property type="project" value="TreeGrafter"/>
</dbReference>
<dbReference type="InterPro" id="IPR001036">
    <property type="entry name" value="Acrflvin-R"/>
</dbReference>
<evidence type="ECO:0000256" key="3">
    <source>
        <dbReference type="ARBA" id="ARBA00022475"/>
    </source>
</evidence>
<dbReference type="SUPFAM" id="SSF82714">
    <property type="entry name" value="Multidrug efflux transporter AcrB TolC docking domain, DN and DC subdomains"/>
    <property type="match status" value="2"/>
</dbReference>
<gene>
    <name evidence="9" type="ORF">SAMN06296008_101132</name>
</gene>
<dbReference type="InterPro" id="IPR027463">
    <property type="entry name" value="AcrB_DN_DC_subdom"/>
</dbReference>
<dbReference type="PRINTS" id="PR00702">
    <property type="entry name" value="ACRIFLAVINRP"/>
</dbReference>
<feature type="transmembrane region" description="Helical" evidence="8">
    <location>
        <begin position="462"/>
        <end position="480"/>
    </location>
</feature>
<dbReference type="OrthoDB" id="9757904at2"/>
<keyword evidence="3" id="KW-1003">Cell membrane</keyword>
<evidence type="ECO:0000313" key="10">
    <source>
        <dbReference type="Proteomes" id="UP000192708"/>
    </source>
</evidence>
<reference evidence="9 10" key="1">
    <citation type="submission" date="2017-04" db="EMBL/GenBank/DDBJ databases">
        <authorList>
            <person name="Afonso C.L."/>
            <person name="Miller P.J."/>
            <person name="Scott M.A."/>
            <person name="Spackman E."/>
            <person name="Goraichik I."/>
            <person name="Dimitrov K.M."/>
            <person name="Suarez D.L."/>
            <person name="Swayne D.E."/>
        </authorList>
    </citation>
    <scope>NUCLEOTIDE SEQUENCE [LARGE SCALE GENOMIC DNA]</scope>
    <source>
        <strain evidence="9 10">VK13</strain>
    </source>
</reference>
<dbReference type="PANTHER" id="PTHR32063">
    <property type="match status" value="1"/>
</dbReference>
<keyword evidence="4" id="KW-0997">Cell inner membrane</keyword>
<sequence length="1024" mass="111028">MNFTDVFIKKPVMALVVTFLIVLLGYKSFMNLPFSEYPKTQNSTITITTAYYGADPQTIAGFITQPLEGAIAQVQGIDFLSSTSVNGLSTIIATLKLNYDANAALANITTKITSVKNQLPPQAQASVMDIKTGQSLAAMYMGFNSENFEANSLTDYLLRVVKPKLDAVEGVQNAEILGGRKFAIRAWLDQDKMAGLNVSASDVYKALASNNYLSAVGTTKGDMVSIDLKANTDLQKLEDFNSLVIKANGADIVRLNQIATVTLGSEDYSINVQFSGKQSIFIGINAAPNANVLDVAKNVRAVFPSLVKDLPQGVHGQIVYDSTKSITASIKQVEHTIIEALVIVTVVIFLFMGSFRAIVIPIIAMPLSLIGTFIIMSALGYSLNLLTLLAFVLAIGLVVDDAIIVVENVDRHLKEGKSPMEAALLSARELGVPIFAMTIVLVVVFIPIGFQKGITGALFSEFVFTLAGSVVVSGIVALTLSPMMCSKLLKHDHNPGRFLRTIDGLFLKLENSFRVRLRSLLTTWQVLVIMGALILLSLGYLFATSKTELAPTEDRGLIYLSMSGPPNATVNQMQTYANQMYEIASKEKEFMQMFQLTFANSGFGGILLKDWDERSKSSLTFQSEIQQKFSSIAGIRAQAFHMPALPGATGAPLQMIIKTTEPYENLNEVTLKVVEKLYKSGLFFFVDSDLKINKPQDILEVDKDKIAALGMTQQDVANELSIAMSGGYVNYFAAAGRSYRVIPQVLQVNRLNTDQILNQTIRTPKGDLIQVRNIAKIVHKVIPSSINHFQQLNSAQLVGAFLPTVSEGEIIDFVTKTIYEVAPTGYSVDYSGPTRQSVQESGGFVGIMLFSIAIVFLVLAAQYNSFRDPIVVLVSVPMAIFGALIFINLGWTTINIYTKVGLVTLVGLISKHGILIVDFANHLQAEGRSKLEAIIEATSIRLRPILMTTAAMVFGVIPLVLASGAGAAGTSSMGKVIFTGLALGTLFTLFVVPAMYYFLAADHHQAVDHNANDVAHDAESASSH</sequence>
<feature type="transmembrane region" description="Helical" evidence="8">
    <location>
        <begin position="333"/>
        <end position="351"/>
    </location>
</feature>
<dbReference type="STRING" id="1938817.SAMN06296008_101132"/>
<feature type="transmembrane region" description="Helical" evidence="8">
    <location>
        <begin position="521"/>
        <end position="543"/>
    </location>
</feature>
<keyword evidence="10" id="KW-1185">Reference proteome</keyword>
<feature type="transmembrane region" description="Helical" evidence="8">
    <location>
        <begin position="944"/>
        <end position="965"/>
    </location>
</feature>
<protein>
    <submittedName>
        <fullName evidence="9">Multidrug efflux pump</fullName>
    </submittedName>
</protein>
<dbReference type="EMBL" id="FWXJ01000001">
    <property type="protein sequence ID" value="SMC30286.1"/>
    <property type="molecule type" value="Genomic_DNA"/>
</dbReference>
<evidence type="ECO:0000256" key="4">
    <source>
        <dbReference type="ARBA" id="ARBA00022519"/>
    </source>
</evidence>
<evidence type="ECO:0000256" key="7">
    <source>
        <dbReference type="ARBA" id="ARBA00023136"/>
    </source>
</evidence>
<dbReference type="SUPFAM" id="SSF82693">
    <property type="entry name" value="Multidrug efflux transporter AcrB pore domain, PN1, PN2, PC1 and PC2 subdomains"/>
    <property type="match status" value="3"/>
</dbReference>
<dbReference type="PANTHER" id="PTHR32063:SF14">
    <property type="entry name" value="BLL4319 PROTEIN"/>
    <property type="match status" value="1"/>
</dbReference>
<dbReference type="AlphaFoldDB" id="A0A1W1Y2A9"/>
<dbReference type="GO" id="GO:0005886">
    <property type="term" value="C:plasma membrane"/>
    <property type="evidence" value="ECO:0007669"/>
    <property type="project" value="UniProtKB-SubCell"/>
</dbReference>
<feature type="transmembrane region" description="Helical" evidence="8">
    <location>
        <begin position="977"/>
        <end position="999"/>
    </location>
</feature>
<keyword evidence="5 8" id="KW-0812">Transmembrane</keyword>
<evidence type="ECO:0000256" key="1">
    <source>
        <dbReference type="ARBA" id="ARBA00004429"/>
    </source>
</evidence>
<name>A0A1W1Y2A9_9BURK</name>
<dbReference type="RefSeq" id="WP_084281928.1">
    <property type="nucleotide sequence ID" value="NZ_FWXJ01000001.1"/>
</dbReference>
<dbReference type="Pfam" id="PF00873">
    <property type="entry name" value="ACR_tran"/>
    <property type="match status" value="1"/>
</dbReference>
<dbReference type="SUPFAM" id="SSF82866">
    <property type="entry name" value="Multidrug efflux transporter AcrB transmembrane domain"/>
    <property type="match status" value="2"/>
</dbReference>
<keyword evidence="6 8" id="KW-1133">Transmembrane helix</keyword>
<evidence type="ECO:0000256" key="6">
    <source>
        <dbReference type="ARBA" id="ARBA00022989"/>
    </source>
</evidence>
<dbReference type="Gene3D" id="3.30.70.1440">
    <property type="entry name" value="Multidrug efflux transporter AcrB pore domain"/>
    <property type="match status" value="1"/>
</dbReference>
<evidence type="ECO:0000256" key="8">
    <source>
        <dbReference type="SAM" id="Phobius"/>
    </source>
</evidence>
<dbReference type="FunFam" id="1.20.1640.10:FF:000001">
    <property type="entry name" value="Efflux pump membrane transporter"/>
    <property type="match status" value="1"/>
</dbReference>
<keyword evidence="2" id="KW-0813">Transport</keyword>
<feature type="transmembrane region" description="Helical" evidence="8">
    <location>
        <begin position="843"/>
        <end position="863"/>
    </location>
</feature>
<organism evidence="9 10">
    <name type="scientific">Polynucleobacter kasalickyi</name>
    <dbReference type="NCBI Taxonomy" id="1938817"/>
    <lineage>
        <taxon>Bacteria</taxon>
        <taxon>Pseudomonadati</taxon>
        <taxon>Pseudomonadota</taxon>
        <taxon>Betaproteobacteria</taxon>
        <taxon>Burkholderiales</taxon>
        <taxon>Burkholderiaceae</taxon>
        <taxon>Polynucleobacter</taxon>
    </lineage>
</organism>
<feature type="transmembrane region" description="Helical" evidence="8">
    <location>
        <begin position="870"/>
        <end position="894"/>
    </location>
</feature>
<dbReference type="Gene3D" id="1.20.1640.10">
    <property type="entry name" value="Multidrug efflux transporter AcrB transmembrane domain"/>
    <property type="match status" value="2"/>
</dbReference>